<keyword evidence="2" id="KW-0732">Signal</keyword>
<dbReference type="EMBL" id="CP002738">
    <property type="protein sequence ID" value="AEG02667.1"/>
    <property type="molecule type" value="Genomic_DNA"/>
</dbReference>
<evidence type="ECO:0000313" key="5">
    <source>
        <dbReference type="Proteomes" id="UP000008888"/>
    </source>
</evidence>
<dbReference type="NCBIfam" id="TIGR03870">
    <property type="entry name" value="ABC_MoxJ"/>
    <property type="match status" value="1"/>
</dbReference>
<sequence>MPIRLSETVGIACPPYVEYQTMKKSIPIFTALTLGLGIAAARAEQPTLKVCTAENEMPYSNQAGEGFENKLAQYVAEQLGRGLEAVTWKDPRYFIRDYLDKGLCDVVMGVDYGDTRLYTTVPYYRSGYVFISREQDELDLQNWNSDALQKAKRIAFIPGTPAETMLRAIGRYSDMFNYQQELVGFKSKRNQYIKYETEKLVNEVASGKAEIAVLWGPAAARYVKASSVPLTMTLIPDDNRRADGQKVGFHYSTAMGVRKGDTELLERLNRIIRKQQDDIAELLEAEGIPLLDEAETALSMN</sequence>
<dbReference type="InterPro" id="IPR001638">
    <property type="entry name" value="Solute-binding_3/MltF_N"/>
</dbReference>
<dbReference type="KEGG" id="mmt:Metme_4318"/>
<dbReference type="SMART" id="SM00062">
    <property type="entry name" value="PBPb"/>
    <property type="match status" value="1"/>
</dbReference>
<gene>
    <name evidence="4" type="ordered locus">Metme_4318</name>
</gene>
<dbReference type="InterPro" id="IPR022455">
    <property type="entry name" value="Methanol_oxidation_MoxJ"/>
</dbReference>
<accession>G0A308</accession>
<dbReference type="eggNOG" id="COG0834">
    <property type="taxonomic scope" value="Bacteria"/>
</dbReference>
<evidence type="ECO:0000256" key="1">
    <source>
        <dbReference type="ARBA" id="ARBA00010333"/>
    </source>
</evidence>
<evidence type="ECO:0000313" key="4">
    <source>
        <dbReference type="EMBL" id="AEG02667.1"/>
    </source>
</evidence>
<name>G0A308_METMM</name>
<feature type="domain" description="Solute-binding protein family 3/N-terminal" evidence="3">
    <location>
        <begin position="47"/>
        <end position="285"/>
    </location>
</feature>
<dbReference type="HOGENOM" id="CLU_056715_0_0_6"/>
<dbReference type="PANTHER" id="PTHR35936">
    <property type="entry name" value="MEMBRANE-BOUND LYTIC MUREIN TRANSGLYCOSYLASE F"/>
    <property type="match status" value="1"/>
</dbReference>
<dbReference type="STRING" id="857087.Metme_4318"/>
<dbReference type="PANTHER" id="PTHR35936:SF17">
    <property type="entry name" value="ARGININE-BINDING EXTRACELLULAR PROTEIN ARTP"/>
    <property type="match status" value="1"/>
</dbReference>
<comment type="similarity">
    <text evidence="1">Belongs to the bacterial solute-binding protein 3 family.</text>
</comment>
<dbReference type="SUPFAM" id="SSF53850">
    <property type="entry name" value="Periplasmic binding protein-like II"/>
    <property type="match status" value="1"/>
</dbReference>
<evidence type="ECO:0000259" key="3">
    <source>
        <dbReference type="SMART" id="SM00062"/>
    </source>
</evidence>
<dbReference type="Pfam" id="PF00497">
    <property type="entry name" value="SBP_bac_3"/>
    <property type="match status" value="1"/>
</dbReference>
<protein>
    <submittedName>
        <fullName evidence="4">Methanol oxidation system protein MoxJ</fullName>
    </submittedName>
</protein>
<dbReference type="GO" id="GO:0046170">
    <property type="term" value="P:methanol catabolic process"/>
    <property type="evidence" value="ECO:0007669"/>
    <property type="project" value="InterPro"/>
</dbReference>
<organism evidence="4 5">
    <name type="scientific">Methylomonas methanica (strain DSM 25384 / MC09)</name>
    <dbReference type="NCBI Taxonomy" id="857087"/>
    <lineage>
        <taxon>Bacteria</taxon>
        <taxon>Pseudomonadati</taxon>
        <taxon>Pseudomonadota</taxon>
        <taxon>Gammaproteobacteria</taxon>
        <taxon>Methylococcales</taxon>
        <taxon>Methylococcaceae</taxon>
        <taxon>Methylomonas</taxon>
    </lineage>
</organism>
<dbReference type="GO" id="GO:0042597">
    <property type="term" value="C:periplasmic space"/>
    <property type="evidence" value="ECO:0007669"/>
    <property type="project" value="InterPro"/>
</dbReference>
<dbReference type="AlphaFoldDB" id="G0A308"/>
<reference evidence="4 5" key="1">
    <citation type="journal article" date="2011" name="J. Bacteriol.">
        <title>Complete Genome Sequence of the Aerobic Marine Methanotroph Methylomonas methanica MC09.</title>
        <authorList>
            <person name="Boden R."/>
            <person name="Cunliffe M."/>
            <person name="Scanlan J."/>
            <person name="Moussard H."/>
            <person name="Kits K.D."/>
            <person name="Klotz M.G."/>
            <person name="Jetten M.S."/>
            <person name="Vuilleumier S."/>
            <person name="Han J."/>
            <person name="Peters L."/>
            <person name="Mikhailova N."/>
            <person name="Teshima H."/>
            <person name="Tapia R."/>
            <person name="Kyrpides N."/>
            <person name="Ivanova N."/>
            <person name="Pagani I."/>
            <person name="Cheng J.F."/>
            <person name="Goodwin L."/>
            <person name="Han C."/>
            <person name="Hauser L."/>
            <person name="Land M.L."/>
            <person name="Lapidus A."/>
            <person name="Lucas S."/>
            <person name="Pitluck S."/>
            <person name="Woyke T."/>
            <person name="Stein L."/>
            <person name="Murrell J.C."/>
        </authorList>
    </citation>
    <scope>NUCLEOTIDE SEQUENCE [LARGE SCALE GENOMIC DNA]</scope>
    <source>
        <strain evidence="4 5">MC09</strain>
    </source>
</reference>
<reference evidence="5" key="3">
    <citation type="submission" date="2011-05" db="EMBL/GenBank/DDBJ databases">
        <title>Complete sequence of Methylomonas methanica MC09.</title>
        <authorList>
            <consortium name="US DOE Joint Genome Institute"/>
            <person name="Lucas S."/>
            <person name="Han J."/>
            <person name="Lapidus A."/>
            <person name="Cheng J.-F."/>
            <person name="Goodwin L."/>
            <person name="Pitluck S."/>
            <person name="Peters L."/>
            <person name="Mikhailova N."/>
            <person name="Teshima H."/>
            <person name="Han C."/>
            <person name="Tapia R."/>
            <person name="Land M."/>
            <person name="Hauser L."/>
            <person name="Kyrpides N."/>
            <person name="Ivanova N."/>
            <person name="Pagani I."/>
            <person name="Stein L."/>
            <person name="Woyke T."/>
        </authorList>
    </citation>
    <scope>NUCLEOTIDE SEQUENCE [LARGE SCALE GENOMIC DNA]</scope>
    <source>
        <strain evidence="5">MC09</strain>
    </source>
</reference>
<dbReference type="Gene3D" id="3.40.190.10">
    <property type="entry name" value="Periplasmic binding protein-like II"/>
    <property type="match status" value="2"/>
</dbReference>
<reference key="2">
    <citation type="submission" date="2011-05" db="EMBL/GenBank/DDBJ databases">
        <title>Complete genome sequence of the aerobic marine methanotroph Methylomonas methanica MC09.</title>
        <authorList>
            <person name="Boden R."/>
            <person name="Cunliffe M."/>
            <person name="Scanlan J."/>
            <person name="Moussard H."/>
            <person name="Kits K.D."/>
            <person name="Klotz M."/>
            <person name="Jetten M."/>
            <person name="Vuilleumier S."/>
            <person name="Han J."/>
            <person name="Peters L."/>
            <person name="Mikhailova N."/>
            <person name="Teshima H."/>
            <person name="Tapia R."/>
            <person name="Kyrpides N."/>
            <person name="Ivanova N."/>
            <person name="Pagani I."/>
            <person name="Cheng J.-F."/>
            <person name="Goodwin L."/>
            <person name="Han C."/>
            <person name="Hauser L."/>
            <person name="Land M."/>
            <person name="Lapidus A."/>
            <person name="Lucas S."/>
            <person name="Pitluck S."/>
            <person name="Woyke T."/>
            <person name="Stein L.Y."/>
            <person name="Murrell C."/>
        </authorList>
    </citation>
    <scope>NUCLEOTIDE SEQUENCE</scope>
    <source>
        <strain>MC09</strain>
    </source>
</reference>
<keyword evidence="5" id="KW-1185">Reference proteome</keyword>
<evidence type="ECO:0000256" key="2">
    <source>
        <dbReference type="ARBA" id="ARBA00022729"/>
    </source>
</evidence>
<dbReference type="Proteomes" id="UP000008888">
    <property type="component" value="Chromosome"/>
</dbReference>
<proteinExistence type="inferred from homology"/>